<proteinExistence type="predicted"/>
<organism evidence="2 3">
    <name type="scientific">Flavonifractor plautii ATCC 29863</name>
    <dbReference type="NCBI Taxonomy" id="411475"/>
    <lineage>
        <taxon>Bacteria</taxon>
        <taxon>Bacillati</taxon>
        <taxon>Bacillota</taxon>
        <taxon>Clostridia</taxon>
        <taxon>Eubacteriales</taxon>
        <taxon>Oscillospiraceae</taxon>
        <taxon>Flavonifractor</taxon>
    </lineage>
</organism>
<protein>
    <submittedName>
        <fullName evidence="2">Uncharacterized protein</fullName>
    </submittedName>
</protein>
<name>G9YP49_FLAPL</name>
<keyword evidence="1" id="KW-0472">Membrane</keyword>
<dbReference type="Proteomes" id="UP000004459">
    <property type="component" value="Unassembled WGS sequence"/>
</dbReference>
<dbReference type="AlphaFoldDB" id="G9YP49"/>
<gene>
    <name evidence="2" type="ORF">HMPREF0372_01278</name>
</gene>
<feature type="transmembrane region" description="Helical" evidence="1">
    <location>
        <begin position="12"/>
        <end position="34"/>
    </location>
</feature>
<dbReference type="EMBL" id="AGCK01000088">
    <property type="protein sequence ID" value="EHM52944.1"/>
    <property type="molecule type" value="Genomic_DNA"/>
</dbReference>
<evidence type="ECO:0000313" key="3">
    <source>
        <dbReference type="Proteomes" id="UP000004459"/>
    </source>
</evidence>
<dbReference type="HOGENOM" id="CLU_3251889_0_0_9"/>
<evidence type="ECO:0000313" key="2">
    <source>
        <dbReference type="EMBL" id="EHM52944.1"/>
    </source>
</evidence>
<comment type="caution">
    <text evidence="2">The sequence shown here is derived from an EMBL/GenBank/DDBJ whole genome shotgun (WGS) entry which is preliminary data.</text>
</comment>
<keyword evidence="1" id="KW-0812">Transmembrane</keyword>
<reference evidence="2 3" key="1">
    <citation type="submission" date="2011-08" db="EMBL/GenBank/DDBJ databases">
        <authorList>
            <person name="Weinstock G."/>
            <person name="Sodergren E."/>
            <person name="Clifton S."/>
            <person name="Fulton L."/>
            <person name="Fulton B."/>
            <person name="Courtney L."/>
            <person name="Fronick C."/>
            <person name="Harrison M."/>
            <person name="Strong C."/>
            <person name="Farmer C."/>
            <person name="Delahaunty K."/>
            <person name="Markovic C."/>
            <person name="Hall O."/>
            <person name="Minx P."/>
            <person name="Tomlinson C."/>
            <person name="Mitreva M."/>
            <person name="Hou S."/>
            <person name="Chen J."/>
            <person name="Wollam A."/>
            <person name="Pepin K.H."/>
            <person name="Johnson M."/>
            <person name="Bhonagiri V."/>
            <person name="Zhang X."/>
            <person name="Suruliraj S."/>
            <person name="Warren W."/>
            <person name="Chinwalla A."/>
            <person name="Mardis E.R."/>
            <person name="Wilson R.K."/>
        </authorList>
    </citation>
    <scope>NUCLEOTIDE SEQUENCE [LARGE SCALE GENOMIC DNA]</scope>
    <source>
        <strain evidence="2 3">ATCC 29863</strain>
    </source>
</reference>
<sequence>MEGYPWYTGRALVRGCSGVLFALVTAASGGRGFYLPKIVRAK</sequence>
<accession>G9YP49</accession>
<evidence type="ECO:0000256" key="1">
    <source>
        <dbReference type="SAM" id="Phobius"/>
    </source>
</evidence>
<keyword evidence="1" id="KW-1133">Transmembrane helix</keyword>